<feature type="compositionally biased region" description="Basic and acidic residues" evidence="1">
    <location>
        <begin position="92"/>
        <end position="105"/>
    </location>
</feature>
<dbReference type="OrthoDB" id="5403157at2759"/>
<evidence type="ECO:0000313" key="4">
    <source>
        <dbReference type="EMBL" id="KKA24400.1"/>
    </source>
</evidence>
<gene>
    <name evidence="4" type="ORF">T310_1585</name>
</gene>
<evidence type="ECO:0000256" key="2">
    <source>
        <dbReference type="SAM" id="Phobius"/>
    </source>
</evidence>
<dbReference type="Proteomes" id="UP000053958">
    <property type="component" value="Unassembled WGS sequence"/>
</dbReference>
<dbReference type="AlphaFoldDB" id="A0A0F4Z215"/>
<sequence length="434" mass="47331">MPLFWSVLLRLSYGCVALRVADGAQPYRITTGSGEQQHNIIIAALMTTSPASYTSSHSSSSYYPSSCSSISAPRTYPVSSVSPPPRRSRQPQPDRPDELRARDHLASLIRKHGPPTPVLSTSSLRKLTSTSPIPSPRLPPSSLDTPPASPTAFESSYVSASGTQPIPIPRANSNRCLDAFPLTPLTGRFDQCHFFPQEQQSSQPRPGARNRRERKESGRAILLLLLLLLLLLFVLPFHLHEDNAELAWTIPDHVFSVGTSPLAKALAQAEPFVPGKPAPFPSGRLPVAKQFIQQLVLTAEIPWLSGVVRVLARCTTAVSRADSLQCDFSAQFLPHQLLQAFSAATRSAQKSGSRHPVDSRGSRGLHGCWIGQQRRQFLAASPRRETSGTGSRATGIVPVHGIQGPVMSVLLSLSGMDNLRGWREIYFHLRSTNL</sequence>
<name>A0A0F4Z215_RASE3</name>
<keyword evidence="5" id="KW-1185">Reference proteome</keyword>
<organism evidence="4 5">
    <name type="scientific">Rasamsonia emersonii (strain ATCC 16479 / CBS 393.64 / IMI 116815)</name>
    <dbReference type="NCBI Taxonomy" id="1408163"/>
    <lineage>
        <taxon>Eukaryota</taxon>
        <taxon>Fungi</taxon>
        <taxon>Dikarya</taxon>
        <taxon>Ascomycota</taxon>
        <taxon>Pezizomycotina</taxon>
        <taxon>Eurotiomycetes</taxon>
        <taxon>Eurotiomycetidae</taxon>
        <taxon>Eurotiales</taxon>
        <taxon>Trichocomaceae</taxon>
        <taxon>Rasamsonia</taxon>
    </lineage>
</organism>
<feature type="region of interest" description="Disordered" evidence="1">
    <location>
        <begin position="74"/>
        <end position="173"/>
    </location>
</feature>
<dbReference type="EMBL" id="LASV01000063">
    <property type="protein sequence ID" value="KKA24400.1"/>
    <property type="molecule type" value="Genomic_DNA"/>
</dbReference>
<dbReference type="GeneID" id="25313936"/>
<comment type="caution">
    <text evidence="4">The sequence shown here is derived from an EMBL/GenBank/DDBJ whole genome shotgun (WGS) entry which is preliminary data.</text>
</comment>
<evidence type="ECO:0000313" key="5">
    <source>
        <dbReference type="Proteomes" id="UP000053958"/>
    </source>
</evidence>
<feature type="chain" id="PRO_5002482243" evidence="3">
    <location>
        <begin position="18"/>
        <end position="434"/>
    </location>
</feature>
<protein>
    <submittedName>
        <fullName evidence="4">Uncharacterized protein</fullName>
    </submittedName>
</protein>
<keyword evidence="2" id="KW-0812">Transmembrane</keyword>
<keyword evidence="2" id="KW-0472">Membrane</keyword>
<keyword evidence="3" id="KW-0732">Signal</keyword>
<keyword evidence="2" id="KW-1133">Transmembrane helix</keyword>
<feature type="compositionally biased region" description="Polar residues" evidence="1">
    <location>
        <begin position="152"/>
        <end position="164"/>
    </location>
</feature>
<feature type="compositionally biased region" description="Low complexity" evidence="1">
    <location>
        <begin position="119"/>
        <end position="132"/>
    </location>
</feature>
<evidence type="ECO:0000256" key="3">
    <source>
        <dbReference type="SAM" id="SignalP"/>
    </source>
</evidence>
<reference evidence="4 5" key="1">
    <citation type="submission" date="2015-04" db="EMBL/GenBank/DDBJ databases">
        <authorList>
            <person name="Heijne W.H."/>
            <person name="Fedorova N.D."/>
            <person name="Nierman W.C."/>
            <person name="Vollebregt A.W."/>
            <person name="Zhao Z."/>
            <person name="Wu L."/>
            <person name="Kumar M."/>
            <person name="Stam H."/>
            <person name="van den Berg M.A."/>
            <person name="Pel H.J."/>
        </authorList>
    </citation>
    <scope>NUCLEOTIDE SEQUENCE [LARGE SCALE GENOMIC DNA]</scope>
    <source>
        <strain evidence="4 5">CBS 393.64</strain>
    </source>
</reference>
<feature type="signal peptide" evidence="3">
    <location>
        <begin position="1"/>
        <end position="17"/>
    </location>
</feature>
<feature type="transmembrane region" description="Helical" evidence="2">
    <location>
        <begin position="220"/>
        <end position="239"/>
    </location>
</feature>
<dbReference type="RefSeq" id="XP_013331012.1">
    <property type="nucleotide sequence ID" value="XM_013475558.1"/>
</dbReference>
<proteinExistence type="predicted"/>
<accession>A0A0F4Z215</accession>
<evidence type="ECO:0000256" key="1">
    <source>
        <dbReference type="SAM" id="MobiDB-lite"/>
    </source>
</evidence>